<dbReference type="GO" id="GO:0003677">
    <property type="term" value="F:DNA binding"/>
    <property type="evidence" value="ECO:0007669"/>
    <property type="project" value="InterPro"/>
</dbReference>
<dbReference type="InterPro" id="IPR001387">
    <property type="entry name" value="Cro/C1-type_HTH"/>
</dbReference>
<keyword evidence="2" id="KW-0614">Plasmid</keyword>
<dbReference type="CDD" id="cd00093">
    <property type="entry name" value="HTH_XRE"/>
    <property type="match status" value="1"/>
</dbReference>
<protein>
    <submittedName>
        <fullName evidence="2">Uncharacterized protein</fullName>
    </submittedName>
</protein>
<accession>A0A1D8U4B5</accession>
<dbReference type="SUPFAM" id="SSF47413">
    <property type="entry name" value="lambda repressor-like DNA-binding domains"/>
    <property type="match status" value="1"/>
</dbReference>
<gene>
    <name evidence="2" type="ORF">BJP34_35585</name>
</gene>
<proteinExistence type="predicted"/>
<dbReference type="KEGG" id="mpro:BJP34_35585"/>
<reference evidence="3" key="1">
    <citation type="submission" date="2016-10" db="EMBL/GenBank/DDBJ databases">
        <title>Comparative genomics uncovers the prolific and rare metabolic potential of the cyanobacterial genus Moorea.</title>
        <authorList>
            <person name="Leao T."/>
            <person name="Castelao G."/>
            <person name="Korobeynikov A."/>
            <person name="Monroe E.A."/>
            <person name="Podell S."/>
            <person name="Glukhov E."/>
            <person name="Allen E."/>
            <person name="Gerwick W.H."/>
            <person name="Gerwick L."/>
        </authorList>
    </citation>
    <scope>NUCLEOTIDE SEQUENCE [LARGE SCALE GENOMIC DNA]</scope>
    <source>
        <strain evidence="3">PAL-8-15-08-1</strain>
        <plasmid evidence="3">unnamed</plasmid>
    </source>
</reference>
<sequence>MLDMSSVEVHSSKTVTIKNLPQTMKKLRKGVKGGVSKLSKIAGISRSAWYLIESGQATSIEEETFRGIEKALKVDFGVVICCDSGTREYDGSFVRLSDSAKLPLRDGQNHAKSDREEVEKYFNSPFVHKEEHGKYQGMSHQEEDNGV</sequence>
<geneLocation type="plasmid" evidence="2 3">
    <name>unnamed</name>
</geneLocation>
<dbReference type="Gene3D" id="1.10.260.40">
    <property type="entry name" value="lambda repressor-like DNA-binding domains"/>
    <property type="match status" value="1"/>
</dbReference>
<dbReference type="Proteomes" id="UP000177870">
    <property type="component" value="Plasmid unnamed"/>
</dbReference>
<dbReference type="AlphaFoldDB" id="A0A1D8U4B5"/>
<dbReference type="EMBL" id="CP017600">
    <property type="protein sequence ID" value="AOX04741.1"/>
    <property type="molecule type" value="Genomic_DNA"/>
</dbReference>
<organism evidence="2 3">
    <name type="scientific">Moorena producens PAL-8-15-08-1</name>
    <dbReference type="NCBI Taxonomy" id="1458985"/>
    <lineage>
        <taxon>Bacteria</taxon>
        <taxon>Bacillati</taxon>
        <taxon>Cyanobacteriota</taxon>
        <taxon>Cyanophyceae</taxon>
        <taxon>Coleofasciculales</taxon>
        <taxon>Coleofasciculaceae</taxon>
        <taxon>Moorena</taxon>
    </lineage>
</organism>
<evidence type="ECO:0000313" key="3">
    <source>
        <dbReference type="Proteomes" id="UP000177870"/>
    </source>
</evidence>
<evidence type="ECO:0000313" key="2">
    <source>
        <dbReference type="EMBL" id="AOX04741.1"/>
    </source>
</evidence>
<dbReference type="InterPro" id="IPR010982">
    <property type="entry name" value="Lambda_DNA-bd_dom_sf"/>
</dbReference>
<evidence type="ECO:0000256" key="1">
    <source>
        <dbReference type="SAM" id="MobiDB-lite"/>
    </source>
</evidence>
<name>A0A1D8U4B5_9CYAN</name>
<feature type="region of interest" description="Disordered" evidence="1">
    <location>
        <begin position="128"/>
        <end position="147"/>
    </location>
</feature>